<dbReference type="RefSeq" id="WP_196611187.1">
    <property type="nucleotide sequence ID" value="NZ_JACHFH010000022.1"/>
</dbReference>
<organism evidence="1 2">
    <name type="scientific">Pectinatus brassicae</name>
    <dbReference type="NCBI Taxonomy" id="862415"/>
    <lineage>
        <taxon>Bacteria</taxon>
        <taxon>Bacillati</taxon>
        <taxon>Bacillota</taxon>
        <taxon>Negativicutes</taxon>
        <taxon>Selenomonadales</taxon>
        <taxon>Selenomonadaceae</taxon>
        <taxon>Pectinatus</taxon>
    </lineage>
</organism>
<comment type="caution">
    <text evidence="1">The sequence shown here is derived from an EMBL/GenBank/DDBJ whole genome shotgun (WGS) entry which is preliminary data.</text>
</comment>
<dbReference type="PIRSF" id="PIRSF010386">
    <property type="entry name" value="RocB"/>
    <property type="match status" value="1"/>
</dbReference>
<reference evidence="1 2" key="1">
    <citation type="submission" date="2020-08" db="EMBL/GenBank/DDBJ databases">
        <title>Genomic Encyclopedia of Type Strains, Phase IV (KMG-IV): sequencing the most valuable type-strain genomes for metagenomic binning, comparative biology and taxonomic classification.</title>
        <authorList>
            <person name="Goeker M."/>
        </authorList>
    </citation>
    <scope>NUCLEOTIDE SEQUENCE [LARGE SCALE GENOMIC DNA]</scope>
    <source>
        <strain evidence="1 2">DSM 24661</strain>
    </source>
</reference>
<dbReference type="AlphaFoldDB" id="A0A840UV69"/>
<dbReference type="Proteomes" id="UP000559117">
    <property type="component" value="Unassembled WGS sequence"/>
</dbReference>
<evidence type="ECO:0000313" key="1">
    <source>
        <dbReference type="EMBL" id="MBB5336714.1"/>
    </source>
</evidence>
<accession>A0A840UV69</accession>
<dbReference type="PANTHER" id="PTHR43808">
    <property type="entry name" value="ACETYLORNITHINE DEACETYLASE"/>
    <property type="match status" value="1"/>
</dbReference>
<dbReference type="InterPro" id="IPR012166">
    <property type="entry name" value="Uncharacterised_RocB"/>
</dbReference>
<evidence type="ECO:0000313" key="2">
    <source>
        <dbReference type="Proteomes" id="UP000559117"/>
    </source>
</evidence>
<gene>
    <name evidence="1" type="ORF">HNR32_001868</name>
</gene>
<keyword evidence="2" id="KW-1185">Reference proteome</keyword>
<dbReference type="SUPFAM" id="SSF53187">
    <property type="entry name" value="Zn-dependent exopeptidases"/>
    <property type="match status" value="1"/>
</dbReference>
<protein>
    <submittedName>
        <fullName evidence="1">Arginine utilization protein RocB</fullName>
    </submittedName>
</protein>
<proteinExistence type="predicted"/>
<dbReference type="InterPro" id="IPR002933">
    <property type="entry name" value="Peptidase_M20"/>
</dbReference>
<sequence>MEIAENIEQITKDFVAVKSVNSTSGEKDAADYLEGRLLQIPYFTDHADQVIRQPLAHDALQRSNIFAYLHGLKSPSNKTILWHGHMDTVGTEDYGRLEPYATNCERLAKELLKIELPANIYEEIRSGDWLVGRGACDMKSGVAVFIGLMEYLSTRLDTFSGNILLSINPVEENQHTGIIEGIKILKQLQKEHNFDYLFAINNDYICPLYEGDTNKYVYMGAVGKLLPCIYIKGCETHVGQCFEGFDASVAAAQLVTQINYNTDFCDNYNGEYTLPPSVLKLKDLKNHYNVQTAQEAFVYFNYFVHAKPTTAILDKLKQKTKRAMQNTAAKIAAGSQAYAQLSSQKDIPAMHIPQVLTFTELLKKAEAKSNKQLSDAILADAQKRNTQGEDKREISLALVRQLVNLLDEHEPLAIIFFAAPYCPYNTLRQELPTEKTLIDRITKIVIEFGQSHNENYQIKQFFPSLSDGSYLKINDDDESLRCLQENMPAMSELYPLPLTSIKSLNIPALNFGCYGKDAHKWSERVYKPYSFSVLPELILKTIYEFL</sequence>
<dbReference type="Gene3D" id="3.40.630.10">
    <property type="entry name" value="Zn peptidases"/>
    <property type="match status" value="1"/>
</dbReference>
<dbReference type="GO" id="GO:0016787">
    <property type="term" value="F:hydrolase activity"/>
    <property type="evidence" value="ECO:0007669"/>
    <property type="project" value="InterPro"/>
</dbReference>
<dbReference type="PANTHER" id="PTHR43808:SF27">
    <property type="entry name" value="PROTEIN ROCB"/>
    <property type="match status" value="1"/>
</dbReference>
<dbReference type="Pfam" id="PF01546">
    <property type="entry name" value="Peptidase_M20"/>
    <property type="match status" value="1"/>
</dbReference>
<dbReference type="EMBL" id="JACHFH010000022">
    <property type="protein sequence ID" value="MBB5336714.1"/>
    <property type="molecule type" value="Genomic_DNA"/>
</dbReference>
<name>A0A840UV69_9FIRM</name>
<dbReference type="InterPro" id="IPR050072">
    <property type="entry name" value="Peptidase_M20A"/>
</dbReference>